<dbReference type="InterPro" id="IPR012349">
    <property type="entry name" value="Split_barrel_FMN-bd"/>
</dbReference>
<feature type="domain" description="Pyridoxamine 5'-phosphate oxidase N-terminal" evidence="1">
    <location>
        <begin position="9"/>
        <end position="96"/>
    </location>
</feature>
<dbReference type="EMBL" id="NCXO01000034">
    <property type="protein sequence ID" value="OSC32708.1"/>
    <property type="molecule type" value="Genomic_DNA"/>
</dbReference>
<dbReference type="InterPro" id="IPR024031">
    <property type="entry name" value="MSMEG_5819/OxyR"/>
</dbReference>
<gene>
    <name evidence="2" type="ORF">B8W67_14505</name>
</gene>
<dbReference type="AlphaFoldDB" id="A0A7I7SEZ6"/>
<dbReference type="RefSeq" id="WP_085304683.1">
    <property type="nucleotide sequence ID" value="NZ_AP022594.1"/>
</dbReference>
<name>A0A7I7SEZ6_9MYCO</name>
<accession>A0A7I7SEZ6</accession>
<evidence type="ECO:0000313" key="3">
    <source>
        <dbReference type="Proteomes" id="UP000193577"/>
    </source>
</evidence>
<dbReference type="NCBIfam" id="TIGR04023">
    <property type="entry name" value="PPOX_MSMEG_5819"/>
    <property type="match status" value="1"/>
</dbReference>
<dbReference type="Pfam" id="PF01243">
    <property type="entry name" value="PNPOx_N"/>
    <property type="match status" value="1"/>
</dbReference>
<evidence type="ECO:0000313" key="2">
    <source>
        <dbReference type="EMBL" id="OSC32708.1"/>
    </source>
</evidence>
<dbReference type="SUPFAM" id="SSF50475">
    <property type="entry name" value="FMN-binding split barrel"/>
    <property type="match status" value="1"/>
</dbReference>
<dbReference type="Proteomes" id="UP000193577">
    <property type="component" value="Unassembled WGS sequence"/>
</dbReference>
<comment type="caution">
    <text evidence="2">The sequence shown here is derived from an EMBL/GenBank/DDBJ whole genome shotgun (WGS) entry which is preliminary data.</text>
</comment>
<organism evidence="2 3">
    <name type="scientific">Mycolicibacillus koreensis</name>
    <dbReference type="NCBI Taxonomy" id="1069220"/>
    <lineage>
        <taxon>Bacteria</taxon>
        <taxon>Bacillati</taxon>
        <taxon>Actinomycetota</taxon>
        <taxon>Actinomycetes</taxon>
        <taxon>Mycobacteriales</taxon>
        <taxon>Mycobacteriaceae</taxon>
        <taxon>Mycolicibacillus</taxon>
    </lineage>
</organism>
<dbReference type="OrthoDB" id="3693562at2"/>
<keyword evidence="3" id="KW-1185">Reference proteome</keyword>
<dbReference type="InterPro" id="IPR011576">
    <property type="entry name" value="Pyridox_Oxase_N"/>
</dbReference>
<sequence>MSFTEDEIAYLRSQPLARIATVGDDDQPDVVPVGFDYDGTHINIGGYRPAATRRHRNVLAGHTKVAVVIDDLVSTEPWIPRYLRVYGTATVVEGAEQPFLRITPEVSWSWNVNAGSGPMSMDTPPHRTVHR</sequence>
<proteinExistence type="predicted"/>
<reference evidence="2 3" key="1">
    <citation type="submission" date="2017-04" db="EMBL/GenBank/DDBJ databases">
        <title>The new phylogeny of genus Mycobacterium.</title>
        <authorList>
            <person name="Tortoli E."/>
            <person name="Trovato A."/>
            <person name="Cirillo D.M."/>
        </authorList>
    </citation>
    <scope>NUCLEOTIDE SEQUENCE [LARGE SCALE GENOMIC DNA]</scope>
    <source>
        <strain evidence="2 3">KCTC 19819</strain>
    </source>
</reference>
<evidence type="ECO:0000259" key="1">
    <source>
        <dbReference type="Pfam" id="PF01243"/>
    </source>
</evidence>
<protein>
    <submittedName>
        <fullName evidence="2">Pyridoxamine 5'-phosphate oxidase</fullName>
    </submittedName>
</protein>
<dbReference type="Gene3D" id="2.30.110.10">
    <property type="entry name" value="Electron Transport, Fmn-binding Protein, Chain A"/>
    <property type="match status" value="1"/>
</dbReference>